<sequence>MGKFFQDPDDDCGLFVVSCFFNESLKGLTGGIRDNVVLWLFGVGKQLHGLSHNTGHRHIVVKCSNLFKHLLPISGLEIMWLLAIILPFVITHVRLICDVKDWLHLLHDSSWNTIAAVYRVVYIGHSLSGDIIYCSGCSDLSVFSGKLPDPGTYALCPCTLCPLSWLCQCNLTIELFSLVSFLSRHLHYTNSIF</sequence>
<gene>
    <name evidence="1" type="ORF">DSO57_1039629</name>
</gene>
<evidence type="ECO:0000313" key="1">
    <source>
        <dbReference type="EMBL" id="KAJ9090134.1"/>
    </source>
</evidence>
<proteinExistence type="predicted"/>
<dbReference type="Proteomes" id="UP001165960">
    <property type="component" value="Unassembled WGS sequence"/>
</dbReference>
<evidence type="ECO:0000313" key="2">
    <source>
        <dbReference type="Proteomes" id="UP001165960"/>
    </source>
</evidence>
<name>A0ACC2UTT4_9FUNG</name>
<dbReference type="EMBL" id="QTSX02000015">
    <property type="protein sequence ID" value="KAJ9090134.1"/>
    <property type="molecule type" value="Genomic_DNA"/>
</dbReference>
<comment type="caution">
    <text evidence="1">The sequence shown here is derived from an EMBL/GenBank/DDBJ whole genome shotgun (WGS) entry which is preliminary data.</text>
</comment>
<keyword evidence="2" id="KW-1185">Reference proteome</keyword>
<accession>A0ACC2UTT4</accession>
<protein>
    <submittedName>
        <fullName evidence="1">Uncharacterized protein</fullName>
    </submittedName>
</protein>
<reference evidence="1" key="1">
    <citation type="submission" date="2022-04" db="EMBL/GenBank/DDBJ databases">
        <title>Genome of the entomopathogenic fungus Entomophthora muscae.</title>
        <authorList>
            <person name="Elya C."/>
            <person name="Lovett B.R."/>
            <person name="Lee E."/>
            <person name="Macias A.M."/>
            <person name="Hajek A.E."/>
            <person name="De Bivort B.L."/>
            <person name="Kasson M.T."/>
            <person name="De Fine Licht H.H."/>
            <person name="Stajich J.E."/>
        </authorList>
    </citation>
    <scope>NUCLEOTIDE SEQUENCE</scope>
    <source>
        <strain evidence="1">Berkeley</strain>
    </source>
</reference>
<organism evidence="1 2">
    <name type="scientific">Entomophthora muscae</name>
    <dbReference type="NCBI Taxonomy" id="34485"/>
    <lineage>
        <taxon>Eukaryota</taxon>
        <taxon>Fungi</taxon>
        <taxon>Fungi incertae sedis</taxon>
        <taxon>Zoopagomycota</taxon>
        <taxon>Entomophthoromycotina</taxon>
        <taxon>Entomophthoromycetes</taxon>
        <taxon>Entomophthorales</taxon>
        <taxon>Entomophthoraceae</taxon>
        <taxon>Entomophthora</taxon>
    </lineage>
</organism>